<feature type="compositionally biased region" description="Polar residues" evidence="1">
    <location>
        <begin position="1"/>
        <end position="10"/>
    </location>
</feature>
<gene>
    <name evidence="2" type="ORF">M427DRAFT_63054</name>
</gene>
<dbReference type="Proteomes" id="UP000070544">
    <property type="component" value="Unassembled WGS sequence"/>
</dbReference>
<proteinExistence type="predicted"/>
<feature type="compositionally biased region" description="Polar residues" evidence="1">
    <location>
        <begin position="189"/>
        <end position="200"/>
    </location>
</feature>
<dbReference type="AlphaFoldDB" id="A0A138ZZS1"/>
<feature type="region of interest" description="Disordered" evidence="1">
    <location>
        <begin position="68"/>
        <end position="90"/>
    </location>
</feature>
<feature type="region of interest" description="Disordered" evidence="1">
    <location>
        <begin position="1"/>
        <end position="52"/>
    </location>
</feature>
<organism evidence="2 3">
    <name type="scientific">Gonapodya prolifera (strain JEL478)</name>
    <name type="common">Monoblepharis prolifera</name>
    <dbReference type="NCBI Taxonomy" id="1344416"/>
    <lineage>
        <taxon>Eukaryota</taxon>
        <taxon>Fungi</taxon>
        <taxon>Fungi incertae sedis</taxon>
        <taxon>Chytridiomycota</taxon>
        <taxon>Chytridiomycota incertae sedis</taxon>
        <taxon>Monoblepharidomycetes</taxon>
        <taxon>Monoblepharidales</taxon>
        <taxon>Gonapodyaceae</taxon>
        <taxon>Gonapodya</taxon>
    </lineage>
</organism>
<name>A0A138ZZS1_GONPJ</name>
<dbReference type="EMBL" id="KQ965839">
    <property type="protein sequence ID" value="KXS09999.1"/>
    <property type="molecule type" value="Genomic_DNA"/>
</dbReference>
<feature type="compositionally biased region" description="Low complexity" evidence="1">
    <location>
        <begin position="78"/>
        <end position="90"/>
    </location>
</feature>
<protein>
    <submittedName>
        <fullName evidence="2">Uncharacterized protein</fullName>
    </submittedName>
</protein>
<feature type="non-terminal residue" evidence="2">
    <location>
        <position position="518"/>
    </location>
</feature>
<feature type="compositionally biased region" description="Acidic residues" evidence="1">
    <location>
        <begin position="29"/>
        <end position="41"/>
    </location>
</feature>
<sequence>MSNWVQSPHSGTPLGGRGSRKLFTTVDPSDNDDVDVYDSESESTLTENGRAHPNMRIHKVDGTVRSVETHSAASMKFPGSPKTSTDSDSTTIDPLDVSHLGLGDVIATDADYYLWYLLDLDNFLSYRTAPPASDAGSNGSGAKRGLTRSVSLVLNSTSGRQVSITQEPKHQPECHPNAGVLPTPPSSAVDLTSLRTAQKTADSDGSGRCGCFSTAPAPRPTLATPPQSPRASTKGAPPTPDRDITDPLGEDVAVKVDQEVRSVTSTSIKQSSGLQPELSTFFDEAWLIQYYASRAETLQAAADPPSRDVLDIDSAQSPAVVDDLCSETASSSLVRSHSFTLSRRNPLARSLSHGRLATLADAQAISHEITNISGVTGGFEMTMGQLVVLPSVSGGIGGPEQHEIDAASAHQYLSQALALAFPELSRKETRLLVDHFLGLSASLRAKLRDSLGWVAADGVDSDSAEIIEVQSNSEGWRVHDRINDDAVPREKVILCGGVDGWTGMVEACRTKASWLREM</sequence>
<accession>A0A138ZZS1</accession>
<reference evidence="2 3" key="1">
    <citation type="journal article" date="2015" name="Genome Biol. Evol.">
        <title>Phylogenomic analyses indicate that early fungi evolved digesting cell walls of algal ancestors of land plants.</title>
        <authorList>
            <person name="Chang Y."/>
            <person name="Wang S."/>
            <person name="Sekimoto S."/>
            <person name="Aerts A.L."/>
            <person name="Choi C."/>
            <person name="Clum A."/>
            <person name="LaButti K.M."/>
            <person name="Lindquist E.A."/>
            <person name="Yee Ngan C."/>
            <person name="Ohm R.A."/>
            <person name="Salamov A.A."/>
            <person name="Grigoriev I.V."/>
            <person name="Spatafora J.W."/>
            <person name="Berbee M.L."/>
        </authorList>
    </citation>
    <scope>NUCLEOTIDE SEQUENCE [LARGE SCALE GENOMIC DNA]</scope>
    <source>
        <strain evidence="2 3">JEL478</strain>
    </source>
</reference>
<feature type="region of interest" description="Disordered" evidence="1">
    <location>
        <begin position="158"/>
        <end position="247"/>
    </location>
</feature>
<evidence type="ECO:0000313" key="2">
    <source>
        <dbReference type="EMBL" id="KXS09999.1"/>
    </source>
</evidence>
<feature type="compositionally biased region" description="Low complexity" evidence="1">
    <location>
        <begin position="214"/>
        <end position="225"/>
    </location>
</feature>
<evidence type="ECO:0000256" key="1">
    <source>
        <dbReference type="SAM" id="MobiDB-lite"/>
    </source>
</evidence>
<evidence type="ECO:0000313" key="3">
    <source>
        <dbReference type="Proteomes" id="UP000070544"/>
    </source>
</evidence>
<keyword evidence="3" id="KW-1185">Reference proteome</keyword>